<keyword evidence="3" id="KW-0106">Calcium</keyword>
<dbReference type="Pfam" id="PF14486">
    <property type="entry name" value="DUF4432"/>
    <property type="match status" value="1"/>
</dbReference>
<sequence length="354" mass="38863">MRTGNQPWEGKVGNVQQIGGIETAVLDNGSGKGVRIAWIDTGAGLRYKLVLDRAMDISAASFGPHGLSWISQVGITPPSPFTAEGLDWLSTFGGGLLTTCGLSHVGGPEADETGKRGLHGKVSNQAAEIVSIRQPDLWTGDLDMHISGIIRESSVFGPHLVLKRTISGTLGKPFLKITDEVTNTSNVASPHMLLYHVNFGWPLVDEGSRIVWKGKWTSRDRDPKNRIFYPENDFKDCPAPLKEHAGFGEDVAFIEPEAEVDGLCRAGIYNPALGFAMRMGFDKKQLPWLINWQHWGENEYVTALEPGTNPPIGQAKAREEGTLIMLKPGESRQYELIFDILTEQEEIASFVKNN</sequence>
<gene>
    <name evidence="4" type="ORF">G9Q97_09200</name>
</gene>
<accession>A0ABX0H989</accession>
<dbReference type="Proteomes" id="UP000649799">
    <property type="component" value="Unassembled WGS sequence"/>
</dbReference>
<evidence type="ECO:0000256" key="2">
    <source>
        <dbReference type="ARBA" id="ARBA00011245"/>
    </source>
</evidence>
<dbReference type="InterPro" id="IPR027839">
    <property type="entry name" value="DUF4432"/>
</dbReference>
<dbReference type="RefSeq" id="WP_166145961.1">
    <property type="nucleotide sequence ID" value="NZ_JAANYN010000003.1"/>
</dbReference>
<keyword evidence="5" id="KW-1185">Reference proteome</keyword>
<comment type="subunit">
    <text evidence="2">Monomer.</text>
</comment>
<evidence type="ECO:0000313" key="5">
    <source>
        <dbReference type="Proteomes" id="UP000649799"/>
    </source>
</evidence>
<comment type="cofactor">
    <cofactor evidence="1">
        <name>Ca(2+)</name>
        <dbReference type="ChEBI" id="CHEBI:29108"/>
    </cofactor>
</comment>
<evidence type="ECO:0000256" key="3">
    <source>
        <dbReference type="ARBA" id="ARBA00022837"/>
    </source>
</evidence>
<dbReference type="InterPro" id="IPR014718">
    <property type="entry name" value="GH-type_carb-bd"/>
</dbReference>
<protein>
    <submittedName>
        <fullName evidence="4">Aldose 1-epimerase family protein</fullName>
    </submittedName>
</protein>
<evidence type="ECO:0000313" key="4">
    <source>
        <dbReference type="EMBL" id="NHE56987.1"/>
    </source>
</evidence>
<dbReference type="InterPro" id="IPR011013">
    <property type="entry name" value="Gal_mutarotase_sf_dom"/>
</dbReference>
<dbReference type="CDD" id="cd09023">
    <property type="entry name" value="Aldose_epim_Ec_c4013"/>
    <property type="match status" value="1"/>
</dbReference>
<reference evidence="4 5" key="1">
    <citation type="submission" date="2020-03" db="EMBL/GenBank/DDBJ databases">
        <title>Cyclobacterium plantarum sp. nov., a marine bacterium isolated from a coastal-marine wetland.</title>
        <authorList>
            <person name="Sanchez-Porro C."/>
            <person name="Ventosa A."/>
            <person name="Amoozegar M."/>
        </authorList>
    </citation>
    <scope>NUCLEOTIDE SEQUENCE [LARGE SCALE GENOMIC DNA]</scope>
    <source>
        <strain evidence="4 5">GBPx2</strain>
    </source>
</reference>
<name>A0ABX0H989_9BACT</name>
<dbReference type="EMBL" id="JAANYN010000003">
    <property type="protein sequence ID" value="NHE56987.1"/>
    <property type="molecule type" value="Genomic_DNA"/>
</dbReference>
<comment type="caution">
    <text evidence="4">The sequence shown here is derived from an EMBL/GenBank/DDBJ whole genome shotgun (WGS) entry which is preliminary data.</text>
</comment>
<dbReference type="SUPFAM" id="SSF74650">
    <property type="entry name" value="Galactose mutarotase-like"/>
    <property type="match status" value="1"/>
</dbReference>
<dbReference type="Gene3D" id="2.70.98.10">
    <property type="match status" value="1"/>
</dbReference>
<proteinExistence type="predicted"/>
<organism evidence="4 5">
    <name type="scientific">Cyclobacterium plantarum</name>
    <dbReference type="NCBI Taxonomy" id="2716263"/>
    <lineage>
        <taxon>Bacteria</taxon>
        <taxon>Pseudomonadati</taxon>
        <taxon>Bacteroidota</taxon>
        <taxon>Cytophagia</taxon>
        <taxon>Cytophagales</taxon>
        <taxon>Cyclobacteriaceae</taxon>
        <taxon>Cyclobacterium</taxon>
    </lineage>
</organism>
<evidence type="ECO:0000256" key="1">
    <source>
        <dbReference type="ARBA" id="ARBA00001913"/>
    </source>
</evidence>